<dbReference type="RefSeq" id="WP_091904560.1">
    <property type="nucleotide sequence ID" value="NZ_FOYX01000003.1"/>
</dbReference>
<dbReference type="SUPFAM" id="SSF47413">
    <property type="entry name" value="lambda repressor-like DNA-binding domains"/>
    <property type="match status" value="1"/>
</dbReference>
<dbReference type="Proteomes" id="UP000199462">
    <property type="component" value="Unassembled WGS sequence"/>
</dbReference>
<feature type="domain" description="HTH cro/C1-type" evidence="1">
    <location>
        <begin position="11"/>
        <end position="66"/>
    </location>
</feature>
<dbReference type="Pfam" id="PF01381">
    <property type="entry name" value="HTH_3"/>
    <property type="match status" value="1"/>
</dbReference>
<dbReference type="InterPro" id="IPR001387">
    <property type="entry name" value="Cro/C1-type_HTH"/>
</dbReference>
<dbReference type="AlphaFoldDB" id="A0A1I6K0F5"/>
<dbReference type="STRING" id="440514.SAMN04488010_3326"/>
<gene>
    <name evidence="2" type="ORF">SAMN04488010_3326</name>
</gene>
<dbReference type="EMBL" id="FOYX01000003">
    <property type="protein sequence ID" value="SFR84719.1"/>
    <property type="molecule type" value="Genomic_DNA"/>
</dbReference>
<protein>
    <submittedName>
        <fullName evidence="2">DNA-binding transcriptional regulator, XRE-family HTH domain</fullName>
    </submittedName>
</protein>
<evidence type="ECO:0000313" key="3">
    <source>
        <dbReference type="Proteomes" id="UP000199462"/>
    </source>
</evidence>
<dbReference type="PROSITE" id="PS50943">
    <property type="entry name" value="HTH_CROC1"/>
    <property type="match status" value="1"/>
</dbReference>
<keyword evidence="3" id="KW-1185">Reference proteome</keyword>
<dbReference type="CDD" id="cd00093">
    <property type="entry name" value="HTH_XRE"/>
    <property type="match status" value="1"/>
</dbReference>
<dbReference type="Gene3D" id="1.10.260.40">
    <property type="entry name" value="lambda repressor-like DNA-binding domains"/>
    <property type="match status" value="1"/>
</dbReference>
<reference evidence="3" key="1">
    <citation type="submission" date="2016-10" db="EMBL/GenBank/DDBJ databases">
        <authorList>
            <person name="Varghese N."/>
            <person name="Submissions S."/>
        </authorList>
    </citation>
    <scope>NUCLEOTIDE SEQUENCE [LARGE SCALE GENOMIC DNA]</scope>
    <source>
        <strain evidence="3">DSM 19891</strain>
    </source>
</reference>
<name>A0A1I6K0F5_9FLAO</name>
<dbReference type="InterPro" id="IPR010982">
    <property type="entry name" value="Lambda_DNA-bd_dom_sf"/>
</dbReference>
<sequence length="118" mass="13669">MLDTTSFILRLKTILAHKELSSAAFADLIDVQRSSISHLLNGRNKPSLEFIMKIDEAFSEVDLQWLLYGEGDFPKSENKNQIHSSNNKNQFEHNSNHKTLERIVMFYTDGTFKTYTEK</sequence>
<evidence type="ECO:0000259" key="1">
    <source>
        <dbReference type="PROSITE" id="PS50943"/>
    </source>
</evidence>
<keyword evidence="2" id="KW-0238">DNA-binding</keyword>
<organism evidence="2 3">
    <name type="scientific">Maribacter stanieri</name>
    <dbReference type="NCBI Taxonomy" id="440514"/>
    <lineage>
        <taxon>Bacteria</taxon>
        <taxon>Pseudomonadati</taxon>
        <taxon>Bacteroidota</taxon>
        <taxon>Flavobacteriia</taxon>
        <taxon>Flavobacteriales</taxon>
        <taxon>Flavobacteriaceae</taxon>
        <taxon>Maribacter</taxon>
    </lineage>
</organism>
<dbReference type="GO" id="GO:0003677">
    <property type="term" value="F:DNA binding"/>
    <property type="evidence" value="ECO:0007669"/>
    <property type="project" value="UniProtKB-KW"/>
</dbReference>
<accession>A0A1I6K0F5</accession>
<evidence type="ECO:0000313" key="2">
    <source>
        <dbReference type="EMBL" id="SFR84719.1"/>
    </source>
</evidence>
<proteinExistence type="predicted"/>
<dbReference type="SMART" id="SM00530">
    <property type="entry name" value="HTH_XRE"/>
    <property type="match status" value="1"/>
</dbReference>